<reference evidence="3" key="1">
    <citation type="submission" date="2016-10" db="EMBL/GenBank/DDBJ databases">
        <authorList>
            <person name="de Groot N.N."/>
        </authorList>
    </citation>
    <scope>NUCLEOTIDE SEQUENCE</scope>
</reference>
<proteinExistence type="predicted"/>
<dbReference type="GO" id="GO:0005829">
    <property type="term" value="C:cytosol"/>
    <property type="evidence" value="ECO:0007669"/>
    <property type="project" value="TreeGrafter"/>
</dbReference>
<name>A0A1W1C7D1_9ZZZZ</name>
<sequence length="345" mass="40084">MKLNFRTGAAFASKKAKKYFEKRTPQDIKNIVVIRHAAIGDFMVMRPFLIELRKYFPNAKITLSVLGTSMYGMPEDLVDNIHIVDKYHPQNRTKKTSFLYRFKQIKTLPQSDIIFDLTDSSLSLMLSVFSQASIKIGYSYRAVRRFFYDISTLRSDFVWEGNSILHQLQILGANTEYDPYEFRLSEKSTNLENPYIIYFAGASVENRCWGNENFTNLIAKMSQKYPRYKHIILQGIKEDEKFEDIYTPLQKEENVVLQKALPLEDIYDYLAEASLVVVGDTGIRNMAVATNTPTLGIMWVPYISPLRYLPKLHIHKVVFNPDFVKPSREDVFRASVKMIDTLYEK</sequence>
<dbReference type="EMBL" id="FPHK01000054">
    <property type="protein sequence ID" value="SFV61643.1"/>
    <property type="molecule type" value="Genomic_DNA"/>
</dbReference>
<evidence type="ECO:0000256" key="2">
    <source>
        <dbReference type="ARBA" id="ARBA00022679"/>
    </source>
</evidence>
<dbReference type="InterPro" id="IPR002201">
    <property type="entry name" value="Glyco_trans_9"/>
</dbReference>
<dbReference type="InterPro" id="IPR051199">
    <property type="entry name" value="LPS_LOS_Heptosyltrfase"/>
</dbReference>
<evidence type="ECO:0000256" key="1">
    <source>
        <dbReference type="ARBA" id="ARBA00022676"/>
    </source>
</evidence>
<keyword evidence="1" id="KW-0328">Glycosyltransferase</keyword>
<dbReference type="PANTHER" id="PTHR30160">
    <property type="entry name" value="TETRAACYLDISACCHARIDE 4'-KINASE-RELATED"/>
    <property type="match status" value="1"/>
</dbReference>
<dbReference type="Pfam" id="PF01075">
    <property type="entry name" value="Glyco_transf_9"/>
    <property type="match status" value="1"/>
</dbReference>
<protein>
    <submittedName>
        <fullName evidence="3">Lipopolysaccharide biosynthesis protein, putative</fullName>
    </submittedName>
</protein>
<dbReference type="AlphaFoldDB" id="A0A1W1C7D1"/>
<gene>
    <name evidence="3" type="ORF">MNB_SM-6-24</name>
</gene>
<organism evidence="3">
    <name type="scientific">hydrothermal vent metagenome</name>
    <dbReference type="NCBI Taxonomy" id="652676"/>
    <lineage>
        <taxon>unclassified sequences</taxon>
        <taxon>metagenomes</taxon>
        <taxon>ecological metagenomes</taxon>
    </lineage>
</organism>
<dbReference type="GO" id="GO:0008713">
    <property type="term" value="F:ADP-heptose-lipopolysaccharide heptosyltransferase activity"/>
    <property type="evidence" value="ECO:0007669"/>
    <property type="project" value="TreeGrafter"/>
</dbReference>
<dbReference type="SUPFAM" id="SSF53756">
    <property type="entry name" value="UDP-Glycosyltransferase/glycogen phosphorylase"/>
    <property type="match status" value="1"/>
</dbReference>
<dbReference type="CDD" id="cd03789">
    <property type="entry name" value="GT9_LPS_heptosyltransferase"/>
    <property type="match status" value="1"/>
</dbReference>
<dbReference type="Gene3D" id="3.40.50.2000">
    <property type="entry name" value="Glycogen Phosphorylase B"/>
    <property type="match status" value="2"/>
</dbReference>
<dbReference type="PANTHER" id="PTHR30160:SF19">
    <property type="entry name" value="LIPOPOLYSACCHARIDE HEPTOSYLTRANSFERASE 1"/>
    <property type="match status" value="1"/>
</dbReference>
<dbReference type="GO" id="GO:0009244">
    <property type="term" value="P:lipopolysaccharide core region biosynthetic process"/>
    <property type="evidence" value="ECO:0007669"/>
    <property type="project" value="TreeGrafter"/>
</dbReference>
<keyword evidence="2" id="KW-0808">Transferase</keyword>
<accession>A0A1W1C7D1</accession>
<evidence type="ECO:0000313" key="3">
    <source>
        <dbReference type="EMBL" id="SFV61643.1"/>
    </source>
</evidence>